<proteinExistence type="predicted"/>
<dbReference type="AlphaFoldDB" id="A7GI33"/>
<dbReference type="KEGG" id="cbf:CLI_3231"/>
<dbReference type="Proteomes" id="UP000002410">
    <property type="component" value="Chromosome"/>
</dbReference>
<dbReference type="HOGENOM" id="CLU_180016_0_0_9"/>
<evidence type="ECO:0000313" key="1">
    <source>
        <dbReference type="EMBL" id="ABS42563.1"/>
    </source>
</evidence>
<organism evidence="1 2">
    <name type="scientific">Clostridium botulinum (strain Langeland / NCTC 10281 / Type F)</name>
    <dbReference type="NCBI Taxonomy" id="441772"/>
    <lineage>
        <taxon>Bacteria</taxon>
        <taxon>Bacillati</taxon>
        <taxon>Bacillota</taxon>
        <taxon>Clostridia</taxon>
        <taxon>Eubacteriales</taxon>
        <taxon>Clostridiaceae</taxon>
        <taxon>Clostridium</taxon>
    </lineage>
</organism>
<reference evidence="2" key="1">
    <citation type="submission" date="2007-06" db="EMBL/GenBank/DDBJ databases">
        <authorList>
            <person name="Brinkac L.M."/>
            <person name="Daugherty S."/>
            <person name="Dodson R.J."/>
            <person name="Madupu R."/>
            <person name="Brown J.L."/>
            <person name="Bruce D."/>
            <person name="Detter C."/>
            <person name="Munk C."/>
            <person name="Smith L.A."/>
            <person name="Smith T.J."/>
            <person name="White O."/>
            <person name="Brettin T.S."/>
        </authorList>
    </citation>
    <scope>NUCLEOTIDE SEQUENCE [LARGE SCALE GENOMIC DNA]</scope>
    <source>
        <strain evidence="2">Langeland / NCTC 10281 / Type F</strain>
    </source>
</reference>
<dbReference type="Gene3D" id="1.10.1200.10">
    <property type="entry name" value="ACP-like"/>
    <property type="match status" value="1"/>
</dbReference>
<dbReference type="InterPro" id="IPR023972">
    <property type="entry name" value="CHP04069_acyl_carrier-rel"/>
</dbReference>
<gene>
    <name evidence="1" type="ordered locus">CLI_3231</name>
</gene>
<protein>
    <recommendedName>
        <fullName evidence="3">Peptide maturation system acyl carrier-related protein</fullName>
    </recommendedName>
</protein>
<dbReference type="InterPro" id="IPR036736">
    <property type="entry name" value="ACP-like_sf"/>
</dbReference>
<sequence length="94" mass="11118">MINNNSVQRKLNDIFNRIFDINLNSINEELFERSLLGDFFCFEPIDLVCLYMEVEKIFNISIPQEYVVENRFNTINDIKEIIIIQLGQEEAIIS</sequence>
<dbReference type="EMBL" id="CP000728">
    <property type="protein sequence ID" value="ABS42563.1"/>
    <property type="molecule type" value="Genomic_DNA"/>
</dbReference>
<dbReference type="NCBIfam" id="TIGR04069">
    <property type="entry name" value="ocin_ACP_rel"/>
    <property type="match status" value="1"/>
</dbReference>
<evidence type="ECO:0000313" key="2">
    <source>
        <dbReference type="Proteomes" id="UP000002410"/>
    </source>
</evidence>
<name>A7GI33_CLOBL</name>
<accession>A7GI33</accession>
<evidence type="ECO:0008006" key="3">
    <source>
        <dbReference type="Google" id="ProtNLM"/>
    </source>
</evidence>
<dbReference type="RefSeq" id="WP_003405994.1">
    <property type="nucleotide sequence ID" value="NC_009699.1"/>
</dbReference>
<dbReference type="SUPFAM" id="SSF47336">
    <property type="entry name" value="ACP-like"/>
    <property type="match status" value="1"/>
</dbReference>